<name>W1VE99_9ACTO</name>
<evidence type="ECO:0000313" key="2">
    <source>
        <dbReference type="EMBL" id="ETJ04046.1"/>
    </source>
</evidence>
<sequence>MAEKEQDSLIAVREGEIEDRHVAARAEASALKVTIYCFAVLPYALLITTGALAWMGQATQSVIAALSALVAFTPQVVNALRRKSSEGGSDGAQ</sequence>
<accession>W1VE99</accession>
<organism evidence="2 3">
    <name type="scientific">Actinomyces urogenitalis DORA_12</name>
    <dbReference type="NCBI Taxonomy" id="1403939"/>
    <lineage>
        <taxon>Bacteria</taxon>
        <taxon>Bacillati</taxon>
        <taxon>Actinomycetota</taxon>
        <taxon>Actinomycetes</taxon>
        <taxon>Actinomycetales</taxon>
        <taxon>Actinomycetaceae</taxon>
        <taxon>Actinomyces</taxon>
    </lineage>
</organism>
<protein>
    <recommendedName>
        <fullName evidence="4">Holin</fullName>
    </recommendedName>
</protein>
<evidence type="ECO:0000313" key="3">
    <source>
        <dbReference type="Proteomes" id="UP000018852"/>
    </source>
</evidence>
<evidence type="ECO:0008006" key="4">
    <source>
        <dbReference type="Google" id="ProtNLM"/>
    </source>
</evidence>
<feature type="transmembrane region" description="Helical" evidence="1">
    <location>
        <begin position="33"/>
        <end position="55"/>
    </location>
</feature>
<dbReference type="AlphaFoldDB" id="W1VE99"/>
<reference evidence="2 3" key="1">
    <citation type="submission" date="2013-12" db="EMBL/GenBank/DDBJ databases">
        <title>A Varibaculum cambriense genome reconstructed from a premature infant gut community with otherwise low bacterial novelty that shifts toward anaerobic metabolism during the third week of life.</title>
        <authorList>
            <person name="Brown C.T."/>
            <person name="Sharon I."/>
            <person name="Thomas B.C."/>
            <person name="Castelle C.J."/>
            <person name="Morowitz M.J."/>
            <person name="Banfield J.F."/>
        </authorList>
    </citation>
    <scope>NUCLEOTIDE SEQUENCE [LARGE SCALE GENOMIC DNA]</scope>
    <source>
        <strain evidence="3">DORA_12</strain>
    </source>
</reference>
<keyword evidence="1" id="KW-0812">Transmembrane</keyword>
<dbReference type="EMBL" id="AZLV01000755">
    <property type="protein sequence ID" value="ETJ04046.1"/>
    <property type="molecule type" value="Genomic_DNA"/>
</dbReference>
<comment type="caution">
    <text evidence="2">The sequence shown here is derived from an EMBL/GenBank/DDBJ whole genome shotgun (WGS) entry which is preliminary data.</text>
</comment>
<keyword evidence="1" id="KW-0472">Membrane</keyword>
<dbReference type="Proteomes" id="UP000018852">
    <property type="component" value="Unassembled WGS sequence"/>
</dbReference>
<gene>
    <name evidence="2" type="ORF">Q605_AUC00755G0005</name>
</gene>
<evidence type="ECO:0000256" key="1">
    <source>
        <dbReference type="SAM" id="Phobius"/>
    </source>
</evidence>
<keyword evidence="1" id="KW-1133">Transmembrane helix</keyword>
<proteinExistence type="predicted"/>
<dbReference type="PATRIC" id="fig|1403939.3.peg.980"/>